<sequence length="289" mass="31096">MIASIQSAYQSHTSIASSKVAYDDPLDEDLKSDGALRVTRRGLTRLAVIAAETGARFQREGGGEDPMNWLLSPRRLFAGGTAIEAVLRREDFLRALLLHGLSLGLDAEPEFIDDLVSDDDDNSDDDCVEDDVQLSVATIDGRDGCSPRTPARRADRQSGKREVVSTPRPPRVAGSHADTGDAVDEGRPTRLEPRLFTATLVHDDGRMILQAFHASICSGALEAVQRLSGRYGAVAASEAELTEGFDPTSSFAEALVSPAISDMLRLVESEPCGELAMGLDLNLEQRFAA</sequence>
<accession>A0ABR7AJJ2</accession>
<gene>
    <name evidence="2" type="ORF">H8S47_02855</name>
</gene>
<protein>
    <submittedName>
        <fullName evidence="2">Uncharacterized protein</fullName>
    </submittedName>
</protein>
<feature type="region of interest" description="Disordered" evidence="1">
    <location>
        <begin position="139"/>
        <end position="189"/>
    </location>
</feature>
<evidence type="ECO:0000313" key="3">
    <source>
        <dbReference type="Proteomes" id="UP000597613"/>
    </source>
</evidence>
<dbReference type="EMBL" id="JACONT010000003">
    <property type="protein sequence ID" value="MBC3940624.1"/>
    <property type="molecule type" value="Genomic_DNA"/>
</dbReference>
<comment type="caution">
    <text evidence="2">The sequence shown here is derived from an EMBL/GenBank/DDBJ whole genome shotgun (WGS) entry which is preliminary data.</text>
</comment>
<proteinExistence type="predicted"/>
<dbReference type="Proteomes" id="UP000597613">
    <property type="component" value="Unassembled WGS sequence"/>
</dbReference>
<reference evidence="2 3" key="1">
    <citation type="submission" date="2020-08" db="EMBL/GenBank/DDBJ databases">
        <title>Putative novel bacterial strains isolated from necrotic wheat leaf tissues caused by Xanthomonas translucens.</title>
        <authorList>
            <person name="Tambong J.T."/>
        </authorList>
    </citation>
    <scope>NUCLEOTIDE SEQUENCE [LARGE SCALE GENOMIC DNA]</scope>
    <source>
        <strain evidence="3">DOAB 1063</strain>
    </source>
</reference>
<evidence type="ECO:0000313" key="2">
    <source>
        <dbReference type="EMBL" id="MBC3940624.1"/>
    </source>
</evidence>
<dbReference type="RefSeq" id="WP_187502415.1">
    <property type="nucleotide sequence ID" value="NZ_CP162536.1"/>
</dbReference>
<keyword evidence="3" id="KW-1185">Reference proteome</keyword>
<name>A0ABR7AJJ2_9SPHN</name>
<feature type="compositionally biased region" description="Basic and acidic residues" evidence="1">
    <location>
        <begin position="152"/>
        <end position="163"/>
    </location>
</feature>
<evidence type="ECO:0000256" key="1">
    <source>
        <dbReference type="SAM" id="MobiDB-lite"/>
    </source>
</evidence>
<organism evidence="2 3">
    <name type="scientific">Sphingomonas albertensis</name>
    <dbReference type="NCBI Taxonomy" id="2762591"/>
    <lineage>
        <taxon>Bacteria</taxon>
        <taxon>Pseudomonadati</taxon>
        <taxon>Pseudomonadota</taxon>
        <taxon>Alphaproteobacteria</taxon>
        <taxon>Sphingomonadales</taxon>
        <taxon>Sphingomonadaceae</taxon>
        <taxon>Sphingomonas</taxon>
    </lineage>
</organism>